<dbReference type="GO" id="GO:0016788">
    <property type="term" value="F:hydrolase activity, acting on ester bonds"/>
    <property type="evidence" value="ECO:0007669"/>
    <property type="project" value="InterPro"/>
</dbReference>
<dbReference type="InterPro" id="IPR014883">
    <property type="entry name" value="VRR_NUC"/>
</dbReference>
<dbReference type="EMBL" id="CBUH010000169">
    <property type="protein sequence ID" value="CDI43353.1"/>
    <property type="molecule type" value="Genomic_DNA"/>
</dbReference>
<evidence type="ECO:0000256" key="1">
    <source>
        <dbReference type="ARBA" id="ARBA00001946"/>
    </source>
</evidence>
<proteinExistence type="predicted"/>
<reference evidence="6 7" key="1">
    <citation type="submission" date="2013-09" db="EMBL/GenBank/DDBJ databases">
        <title>Draft Genome Sequence of five Lactobacillus helveticus strains CIRM-BIA 101T, 103, 104, 951 and 953 isolated from milk product.</title>
        <authorList>
            <person name="Valence F."/>
            <person name="Chuat V."/>
            <person name="Ma L."/>
            <person name="Creno S."/>
            <person name="Falentin H."/>
            <person name="Lortal S."/>
            <person name="Bizet C."/>
            <person name="Clermont D."/>
            <person name="Loux V."/>
            <person name="Bouchier C."/>
            <person name="Cousin S."/>
        </authorList>
    </citation>
    <scope>NUCLEOTIDE SEQUENCE [LARGE SCALE GENOMIC DNA]</scope>
    <source>
        <strain evidence="6 7">CIRM-BIA 953</strain>
    </source>
</reference>
<name>U4QFF6_LACHE</name>
<dbReference type="Gene3D" id="3.40.1350.10">
    <property type="match status" value="1"/>
</dbReference>
<dbReference type="GO" id="GO:0003676">
    <property type="term" value="F:nucleic acid binding"/>
    <property type="evidence" value="ECO:0007669"/>
    <property type="project" value="InterPro"/>
</dbReference>
<comment type="cofactor">
    <cofactor evidence="1">
        <name>Mg(2+)</name>
        <dbReference type="ChEBI" id="CHEBI:18420"/>
    </cofactor>
</comment>
<keyword evidence="2" id="KW-0540">Nuclease</keyword>
<dbReference type="Pfam" id="PF08774">
    <property type="entry name" value="VRR_NUC"/>
    <property type="match status" value="1"/>
</dbReference>
<evidence type="ECO:0000256" key="2">
    <source>
        <dbReference type="ARBA" id="ARBA00022722"/>
    </source>
</evidence>
<dbReference type="Proteomes" id="UP000017243">
    <property type="component" value="Unassembled WGS sequence"/>
</dbReference>
<evidence type="ECO:0000313" key="6">
    <source>
        <dbReference type="EMBL" id="CDI43353.1"/>
    </source>
</evidence>
<dbReference type="AlphaFoldDB" id="U4QFF6"/>
<evidence type="ECO:0000313" key="5">
    <source>
        <dbReference type="EMBL" id="CDI43271.1"/>
    </source>
</evidence>
<dbReference type="SMART" id="SM00990">
    <property type="entry name" value="VRR_NUC"/>
    <property type="match status" value="1"/>
</dbReference>
<keyword evidence="3" id="KW-0378">Hydrolase</keyword>
<sequence length="129" mass="15167">MIYRRRTTRKRHQIGPEHRIQRDIMCALRLHRCSVMRANSGTIKTESGSYFKGMENGTPDLIGYRWQDKQIFFVEVKAPKGRIRPDQLAYHQDLMHHHVIHGIARSVDDAFKIVDEGLIGYGYPDIERY</sequence>
<evidence type="ECO:0000256" key="3">
    <source>
        <dbReference type="ARBA" id="ARBA00022801"/>
    </source>
</evidence>
<evidence type="ECO:0000313" key="7">
    <source>
        <dbReference type="Proteomes" id="UP000017243"/>
    </source>
</evidence>
<organism evidence="6 7">
    <name type="scientific">Lactobacillus helveticus CIRM-BIA 953</name>
    <dbReference type="NCBI Taxonomy" id="1226335"/>
    <lineage>
        <taxon>Bacteria</taxon>
        <taxon>Bacillati</taxon>
        <taxon>Bacillota</taxon>
        <taxon>Bacilli</taxon>
        <taxon>Lactobacillales</taxon>
        <taxon>Lactobacillaceae</taxon>
        <taxon>Lactobacillus</taxon>
    </lineage>
</organism>
<accession>U4QFF6</accession>
<evidence type="ECO:0000259" key="4">
    <source>
        <dbReference type="SMART" id="SM00990"/>
    </source>
</evidence>
<dbReference type="GO" id="GO:0004518">
    <property type="term" value="F:nuclease activity"/>
    <property type="evidence" value="ECO:0007669"/>
    <property type="project" value="UniProtKB-KW"/>
</dbReference>
<feature type="domain" description="VRR-NUC" evidence="4">
    <location>
        <begin position="19"/>
        <end position="108"/>
    </location>
</feature>
<gene>
    <name evidence="5" type="ORF">LHCIRMBIA953_02540</name>
    <name evidence="6" type="ORF">LHCIRMBIA953_02624</name>
</gene>
<comment type="caution">
    <text evidence="6">The sequence shown here is derived from an EMBL/GenBank/DDBJ whole genome shotgun (WGS) entry which is preliminary data.</text>
</comment>
<dbReference type="EMBL" id="CBUH010000169">
    <property type="protein sequence ID" value="CDI43271.1"/>
    <property type="molecule type" value="Genomic_DNA"/>
</dbReference>
<protein>
    <recommendedName>
        <fullName evidence="4">VRR-NUC domain-containing protein</fullName>
    </recommendedName>
</protein>
<dbReference type="InterPro" id="IPR011856">
    <property type="entry name" value="tRNA_endonuc-like_dom_sf"/>
</dbReference>